<reference evidence="1 2" key="2">
    <citation type="journal article" date="2009" name="PLoS ONE">
        <title>An integrated genetic and cytogenetic map of the cucumber genome.</title>
        <authorList>
            <person name="Ren Y."/>
            <person name="Zhang Z."/>
            <person name="Liu J."/>
            <person name="Staub J.E."/>
            <person name="Han Y."/>
            <person name="Cheng Z."/>
            <person name="Li X."/>
            <person name="Lu J."/>
            <person name="Miao H."/>
            <person name="Kang H."/>
            <person name="Xie B."/>
            <person name="Gu X."/>
            <person name="Wang X."/>
            <person name="Du Y."/>
            <person name="Jin W."/>
            <person name="Huang S."/>
        </authorList>
    </citation>
    <scope>NUCLEOTIDE SEQUENCE [LARGE SCALE GENOMIC DNA]</scope>
    <source>
        <strain evidence="2">cv. 9930</strain>
    </source>
</reference>
<reference evidence="1 2" key="1">
    <citation type="journal article" date="2009" name="Nat. Genet.">
        <title>The genome of the cucumber, Cucumis sativus L.</title>
        <authorList>
            <person name="Huang S."/>
            <person name="Li R."/>
            <person name="Zhang Z."/>
            <person name="Li L."/>
            <person name="Gu X."/>
            <person name="Fan W."/>
            <person name="Lucas W.J."/>
            <person name="Wang X."/>
            <person name="Xie B."/>
            <person name="Ni P."/>
            <person name="Ren Y."/>
            <person name="Zhu H."/>
            <person name="Li J."/>
            <person name="Lin K."/>
            <person name="Jin W."/>
            <person name="Fei Z."/>
            <person name="Li G."/>
            <person name="Staub J."/>
            <person name="Kilian A."/>
            <person name="van der Vossen E.A."/>
            <person name="Wu Y."/>
            <person name="Guo J."/>
            <person name="He J."/>
            <person name="Jia Z."/>
            <person name="Ren Y."/>
            <person name="Tian G."/>
            <person name="Lu Y."/>
            <person name="Ruan J."/>
            <person name="Qian W."/>
            <person name="Wang M."/>
            <person name="Huang Q."/>
            <person name="Li B."/>
            <person name="Xuan Z."/>
            <person name="Cao J."/>
            <person name="Asan"/>
            <person name="Wu Z."/>
            <person name="Zhang J."/>
            <person name="Cai Q."/>
            <person name="Bai Y."/>
            <person name="Zhao B."/>
            <person name="Han Y."/>
            <person name="Li Y."/>
            <person name="Li X."/>
            <person name="Wang S."/>
            <person name="Shi Q."/>
            <person name="Liu S."/>
            <person name="Cho W.K."/>
            <person name="Kim J.Y."/>
            <person name="Xu Y."/>
            <person name="Heller-Uszynska K."/>
            <person name="Miao H."/>
            <person name="Cheng Z."/>
            <person name="Zhang S."/>
            <person name="Wu J."/>
            <person name="Yang Y."/>
            <person name="Kang H."/>
            <person name="Li M."/>
            <person name="Liang H."/>
            <person name="Ren X."/>
            <person name="Shi Z."/>
            <person name="Wen M."/>
            <person name="Jian M."/>
            <person name="Yang H."/>
            <person name="Zhang G."/>
            <person name="Yang Z."/>
            <person name="Chen R."/>
            <person name="Liu S."/>
            <person name="Li J."/>
            <person name="Ma L."/>
            <person name="Liu H."/>
            <person name="Zhou Y."/>
            <person name="Zhao J."/>
            <person name="Fang X."/>
            <person name="Li G."/>
            <person name="Fang L."/>
            <person name="Li Y."/>
            <person name="Liu D."/>
            <person name="Zheng H."/>
            <person name="Zhang Y."/>
            <person name="Qin N."/>
            <person name="Li Z."/>
            <person name="Yang G."/>
            <person name="Yang S."/>
            <person name="Bolund L."/>
            <person name="Kristiansen K."/>
            <person name="Zheng H."/>
            <person name="Li S."/>
            <person name="Zhang X."/>
            <person name="Yang H."/>
            <person name="Wang J."/>
            <person name="Sun R."/>
            <person name="Zhang B."/>
            <person name="Jiang S."/>
            <person name="Wang J."/>
            <person name="Du Y."/>
            <person name="Li S."/>
        </authorList>
    </citation>
    <scope>NUCLEOTIDE SEQUENCE [LARGE SCALE GENOMIC DNA]</scope>
    <source>
        <strain evidence="2">cv. 9930</strain>
    </source>
</reference>
<accession>A0A0A0L719</accession>
<dbReference type="Gramene" id="KGN57518">
    <property type="protein sequence ID" value="KGN57518"/>
    <property type="gene ID" value="Csa_3G203250"/>
</dbReference>
<keyword evidence="2" id="KW-1185">Reference proteome</keyword>
<evidence type="ECO:0000313" key="1">
    <source>
        <dbReference type="EMBL" id="KGN57518.1"/>
    </source>
</evidence>
<protein>
    <submittedName>
        <fullName evidence="1">Uncharacterized protein</fullName>
    </submittedName>
</protein>
<evidence type="ECO:0000313" key="2">
    <source>
        <dbReference type="Proteomes" id="UP000029981"/>
    </source>
</evidence>
<reference evidence="1 2" key="4">
    <citation type="journal article" date="2011" name="BMC Genomics">
        <title>RNA-Seq improves annotation of protein-coding genes in the cucumber genome.</title>
        <authorList>
            <person name="Li Z."/>
            <person name="Zhang Z."/>
            <person name="Yan P."/>
            <person name="Huang S."/>
            <person name="Fei Z."/>
            <person name="Lin K."/>
        </authorList>
    </citation>
    <scope>NUCLEOTIDE SEQUENCE [LARGE SCALE GENOMIC DNA]</scope>
    <source>
        <strain evidence="2">cv. 9930</strain>
    </source>
</reference>
<dbReference type="EMBL" id="CM002924">
    <property type="protein sequence ID" value="KGN57518.1"/>
    <property type="molecule type" value="Genomic_DNA"/>
</dbReference>
<dbReference type="AlphaFoldDB" id="A0A0A0L719"/>
<name>A0A0A0L719_CUCSA</name>
<gene>
    <name evidence="1" type="ORF">Csa_3G203250</name>
</gene>
<sequence length="78" mass="8817">MFLKVESPYLTSFHPTRIPSLLSSLVPCLSRSRKSFLSLEGYPVVIASLDRRPMMFPDFTLAVMAISLFFIQSSPLYA</sequence>
<dbReference type="Proteomes" id="UP000029981">
    <property type="component" value="Chromosome 3"/>
</dbReference>
<organism evidence="1 2">
    <name type="scientific">Cucumis sativus</name>
    <name type="common">Cucumber</name>
    <dbReference type="NCBI Taxonomy" id="3659"/>
    <lineage>
        <taxon>Eukaryota</taxon>
        <taxon>Viridiplantae</taxon>
        <taxon>Streptophyta</taxon>
        <taxon>Embryophyta</taxon>
        <taxon>Tracheophyta</taxon>
        <taxon>Spermatophyta</taxon>
        <taxon>Magnoliopsida</taxon>
        <taxon>eudicotyledons</taxon>
        <taxon>Gunneridae</taxon>
        <taxon>Pentapetalae</taxon>
        <taxon>rosids</taxon>
        <taxon>fabids</taxon>
        <taxon>Cucurbitales</taxon>
        <taxon>Cucurbitaceae</taxon>
        <taxon>Benincaseae</taxon>
        <taxon>Cucumis</taxon>
    </lineage>
</organism>
<reference evidence="1 2" key="3">
    <citation type="journal article" date="2010" name="BMC Genomics">
        <title>Transcriptome sequencing and comparative analysis of cucumber flowers with different sex types.</title>
        <authorList>
            <person name="Guo S."/>
            <person name="Zheng Y."/>
            <person name="Joung J.G."/>
            <person name="Liu S."/>
            <person name="Zhang Z."/>
            <person name="Crasta O.R."/>
            <person name="Sobral B.W."/>
            <person name="Xu Y."/>
            <person name="Huang S."/>
            <person name="Fei Z."/>
        </authorList>
    </citation>
    <scope>NUCLEOTIDE SEQUENCE [LARGE SCALE GENOMIC DNA]</scope>
    <source>
        <strain evidence="2">cv. 9930</strain>
    </source>
</reference>
<proteinExistence type="predicted"/>